<sequence>MLVFDAYAWIEYFLGSNEGKIVKDHLEEKENILTPEIILAEIARKYLREGVSEHKINQRLRFIIARSETEGVDADLSLKAAKAWRKLSESAKGKELGAVGLTDGILLALAQEHDARIVTGDPHFEDLKEVIMLGGRSEEL</sequence>
<evidence type="ECO:0000259" key="1">
    <source>
        <dbReference type="Pfam" id="PF01850"/>
    </source>
</evidence>
<organism evidence="2 3">
    <name type="scientific">candidate division MSBL1 archaeon SCGC-AAA261C02</name>
    <dbReference type="NCBI Taxonomy" id="1698272"/>
    <lineage>
        <taxon>Archaea</taxon>
        <taxon>Methanobacteriati</taxon>
        <taxon>Methanobacteriota</taxon>
        <taxon>candidate division MSBL1</taxon>
    </lineage>
</organism>
<dbReference type="InterPro" id="IPR029060">
    <property type="entry name" value="PIN-like_dom_sf"/>
</dbReference>
<dbReference type="Pfam" id="PF01850">
    <property type="entry name" value="PIN"/>
    <property type="match status" value="1"/>
</dbReference>
<feature type="domain" description="PIN" evidence="1">
    <location>
        <begin position="3"/>
        <end position="128"/>
    </location>
</feature>
<dbReference type="SUPFAM" id="SSF88723">
    <property type="entry name" value="PIN domain-like"/>
    <property type="match status" value="1"/>
</dbReference>
<name>A0A133V1W3_9EURY</name>
<keyword evidence="3" id="KW-1185">Reference proteome</keyword>
<reference evidence="2 3" key="1">
    <citation type="journal article" date="2016" name="Sci. Rep.">
        <title>Metabolic traits of an uncultured archaeal lineage -MSBL1- from brine pools of the Red Sea.</title>
        <authorList>
            <person name="Mwirichia R."/>
            <person name="Alam I."/>
            <person name="Rashid M."/>
            <person name="Vinu M."/>
            <person name="Ba-Alawi W."/>
            <person name="Anthony Kamau A."/>
            <person name="Kamanda Ngugi D."/>
            <person name="Goker M."/>
            <person name="Klenk H.P."/>
            <person name="Bajic V."/>
            <person name="Stingl U."/>
        </authorList>
    </citation>
    <scope>NUCLEOTIDE SEQUENCE [LARGE SCALE GENOMIC DNA]</scope>
    <source>
        <strain evidence="2">SCGC-AAA261C02</strain>
    </source>
</reference>
<dbReference type="EMBL" id="LHXW01000004">
    <property type="protein sequence ID" value="KXB00448.1"/>
    <property type="molecule type" value="Genomic_DNA"/>
</dbReference>
<comment type="caution">
    <text evidence="2">The sequence shown here is derived from an EMBL/GenBank/DDBJ whole genome shotgun (WGS) entry which is preliminary data.</text>
</comment>
<accession>A0A133V1W3</accession>
<evidence type="ECO:0000313" key="2">
    <source>
        <dbReference type="EMBL" id="KXB00448.1"/>
    </source>
</evidence>
<evidence type="ECO:0000313" key="3">
    <source>
        <dbReference type="Proteomes" id="UP000070520"/>
    </source>
</evidence>
<dbReference type="Proteomes" id="UP000070520">
    <property type="component" value="Unassembled WGS sequence"/>
</dbReference>
<dbReference type="InterPro" id="IPR002716">
    <property type="entry name" value="PIN_dom"/>
</dbReference>
<proteinExistence type="predicted"/>
<dbReference type="AlphaFoldDB" id="A0A133V1W3"/>
<protein>
    <recommendedName>
        <fullName evidence="1">PIN domain-containing protein</fullName>
    </recommendedName>
</protein>
<dbReference type="Gene3D" id="3.40.50.1010">
    <property type="entry name" value="5'-nuclease"/>
    <property type="match status" value="1"/>
</dbReference>
<gene>
    <name evidence="2" type="ORF">AKJ42_00740</name>
</gene>